<dbReference type="Gene3D" id="2.60.40.2310">
    <property type="match status" value="1"/>
</dbReference>
<comment type="similarity">
    <text evidence="1">Belongs to the peptidase S8 family.</text>
</comment>
<keyword evidence="5" id="KW-1185">Reference proteome</keyword>
<dbReference type="SUPFAM" id="SSF52743">
    <property type="entry name" value="Subtilisin-like"/>
    <property type="match status" value="1"/>
</dbReference>
<proteinExistence type="inferred from homology"/>
<protein>
    <recommendedName>
        <fullName evidence="3">Subtilisin-like protease fibronectin type-III domain-containing protein</fullName>
    </recommendedName>
</protein>
<gene>
    <name evidence="4" type="ORF">SLEP1_g16745</name>
</gene>
<dbReference type="AlphaFoldDB" id="A0AAV5J0X9"/>
<keyword evidence="2" id="KW-0732">Signal</keyword>
<evidence type="ECO:0000313" key="5">
    <source>
        <dbReference type="Proteomes" id="UP001054252"/>
    </source>
</evidence>
<dbReference type="InterPro" id="IPR036852">
    <property type="entry name" value="Peptidase_S8/S53_dom_sf"/>
</dbReference>
<reference evidence="4 5" key="1">
    <citation type="journal article" date="2021" name="Commun. Biol.">
        <title>The genome of Shorea leprosula (Dipterocarpaceae) highlights the ecological relevance of drought in aseasonal tropical rainforests.</title>
        <authorList>
            <person name="Ng K.K.S."/>
            <person name="Kobayashi M.J."/>
            <person name="Fawcett J.A."/>
            <person name="Hatakeyama M."/>
            <person name="Paape T."/>
            <person name="Ng C.H."/>
            <person name="Ang C.C."/>
            <person name="Tnah L.H."/>
            <person name="Lee C.T."/>
            <person name="Nishiyama T."/>
            <person name="Sese J."/>
            <person name="O'Brien M.J."/>
            <person name="Copetti D."/>
            <person name="Mohd Noor M.I."/>
            <person name="Ong R.C."/>
            <person name="Putra M."/>
            <person name="Sireger I.Z."/>
            <person name="Indrioko S."/>
            <person name="Kosugi Y."/>
            <person name="Izuno A."/>
            <person name="Isagi Y."/>
            <person name="Lee S.L."/>
            <person name="Shimizu K.K."/>
        </authorList>
    </citation>
    <scope>NUCLEOTIDE SEQUENCE [LARGE SCALE GENOMIC DNA]</scope>
    <source>
        <strain evidence="4">214</strain>
    </source>
</reference>
<sequence length="210" mass="23589">MAAVAALLKAVHPEWSPAAIRSAMMTTAYTMDNNRSILTDQSTNLPATPLDFGAGHINPNRAMDPGLIYDLDFQDYVDFICGLGYNETNMKALLRRNQWNCSQERANLNYPSFVAIFSNESKMVRRQVFNRVLTNVGDDQSVYQSTVAVPYGLDIKVEPSTLSFTQKYQKQNFSITVEVYVQASPVVYGYLTWFDDHKHIVSSPVVALNS</sequence>
<feature type="domain" description="Subtilisin-like protease fibronectin type-III" evidence="3">
    <location>
        <begin position="107"/>
        <end position="206"/>
    </location>
</feature>
<dbReference type="InterPro" id="IPR045051">
    <property type="entry name" value="SBT"/>
</dbReference>
<dbReference type="Proteomes" id="UP001054252">
    <property type="component" value="Unassembled WGS sequence"/>
</dbReference>
<organism evidence="4 5">
    <name type="scientific">Rubroshorea leprosula</name>
    <dbReference type="NCBI Taxonomy" id="152421"/>
    <lineage>
        <taxon>Eukaryota</taxon>
        <taxon>Viridiplantae</taxon>
        <taxon>Streptophyta</taxon>
        <taxon>Embryophyta</taxon>
        <taxon>Tracheophyta</taxon>
        <taxon>Spermatophyta</taxon>
        <taxon>Magnoliopsida</taxon>
        <taxon>eudicotyledons</taxon>
        <taxon>Gunneridae</taxon>
        <taxon>Pentapetalae</taxon>
        <taxon>rosids</taxon>
        <taxon>malvids</taxon>
        <taxon>Malvales</taxon>
        <taxon>Dipterocarpaceae</taxon>
        <taxon>Rubroshorea</taxon>
    </lineage>
</organism>
<dbReference type="GO" id="GO:0006508">
    <property type="term" value="P:proteolysis"/>
    <property type="evidence" value="ECO:0007669"/>
    <property type="project" value="InterPro"/>
</dbReference>
<dbReference type="EMBL" id="BPVZ01000022">
    <property type="protein sequence ID" value="GKV04602.1"/>
    <property type="molecule type" value="Genomic_DNA"/>
</dbReference>
<name>A0AAV5J0X9_9ROSI</name>
<evidence type="ECO:0000256" key="1">
    <source>
        <dbReference type="ARBA" id="ARBA00011073"/>
    </source>
</evidence>
<dbReference type="Gene3D" id="3.40.50.200">
    <property type="entry name" value="Peptidase S8/S53 domain"/>
    <property type="match status" value="1"/>
</dbReference>
<dbReference type="Pfam" id="PF17766">
    <property type="entry name" value="fn3_6"/>
    <property type="match status" value="1"/>
</dbReference>
<comment type="caution">
    <text evidence="4">The sequence shown here is derived from an EMBL/GenBank/DDBJ whole genome shotgun (WGS) entry which is preliminary data.</text>
</comment>
<dbReference type="GO" id="GO:0004252">
    <property type="term" value="F:serine-type endopeptidase activity"/>
    <property type="evidence" value="ECO:0007669"/>
    <property type="project" value="InterPro"/>
</dbReference>
<evidence type="ECO:0000313" key="4">
    <source>
        <dbReference type="EMBL" id="GKV04602.1"/>
    </source>
</evidence>
<evidence type="ECO:0000259" key="3">
    <source>
        <dbReference type="Pfam" id="PF17766"/>
    </source>
</evidence>
<dbReference type="InterPro" id="IPR041469">
    <property type="entry name" value="Subtilisin-like_FN3"/>
</dbReference>
<accession>A0AAV5J0X9</accession>
<evidence type="ECO:0000256" key="2">
    <source>
        <dbReference type="ARBA" id="ARBA00022729"/>
    </source>
</evidence>
<dbReference type="PANTHER" id="PTHR10795">
    <property type="entry name" value="PROPROTEIN CONVERTASE SUBTILISIN/KEXIN"/>
    <property type="match status" value="1"/>
</dbReference>